<name>A0A6F8X6I4_9GAMM</name>
<reference evidence="1 2" key="1">
    <citation type="submission" date="2020-03" db="EMBL/GenBank/DDBJ databases">
        <title>Complete Genome Sequence of Halomonas meridiana strain Eplume2, isolated from hydrothermal-plume in the north east Pacific Ocean.</title>
        <authorList>
            <person name="Kurihara Y."/>
            <person name="Kawai S."/>
            <person name="Sakai A."/>
            <person name="Galipon J."/>
            <person name="Arakawa K."/>
        </authorList>
    </citation>
    <scope>NUCLEOTIDE SEQUENCE [LARGE SCALE GENOMIC DNA]</scope>
    <source>
        <strain evidence="1 2">Eplume2</strain>
    </source>
</reference>
<dbReference type="AlphaFoldDB" id="A0A6F8X6I4"/>
<organism evidence="1 2">
    <name type="scientific">Vreelandella aquamarina</name>
    <dbReference type="NCBI Taxonomy" id="77097"/>
    <lineage>
        <taxon>Bacteria</taxon>
        <taxon>Pseudomonadati</taxon>
        <taxon>Pseudomonadota</taxon>
        <taxon>Gammaproteobacteria</taxon>
        <taxon>Oceanospirillales</taxon>
        <taxon>Halomonadaceae</taxon>
        <taxon>Vreelandella</taxon>
    </lineage>
</organism>
<protein>
    <recommendedName>
        <fullName evidence="3">Immunity protein 30 domain-containing protein</fullName>
    </recommendedName>
</protein>
<sequence length="130" mass="14464">MSNVASEIEEFSPSDGNWLGLDRAVGKLDGVDEEAISACLRVFEKYPEEDGAGVFFTIIHTLEHFGGYESALASSVLRSPNQWNLLMLNRMLNAEIDVAGDYAIFELLMNVHKNESVPLKLRELAIEYLG</sequence>
<dbReference type="Proteomes" id="UP000501053">
    <property type="component" value="Chromosome"/>
</dbReference>
<dbReference type="EMBL" id="AP022869">
    <property type="protein sequence ID" value="BCB69842.1"/>
    <property type="molecule type" value="Genomic_DNA"/>
</dbReference>
<evidence type="ECO:0000313" key="1">
    <source>
        <dbReference type="EMBL" id="BCB69842.1"/>
    </source>
</evidence>
<dbReference type="RefSeq" id="WP_172514386.1">
    <property type="nucleotide sequence ID" value="NZ_AP022869.1"/>
</dbReference>
<proteinExistence type="predicted"/>
<evidence type="ECO:0008006" key="3">
    <source>
        <dbReference type="Google" id="ProtNLM"/>
    </source>
</evidence>
<gene>
    <name evidence="1" type="ORF">HMEPL2_01930</name>
</gene>
<keyword evidence="2" id="KW-1185">Reference proteome</keyword>
<accession>A0A6F8X6I4</accession>
<evidence type="ECO:0000313" key="2">
    <source>
        <dbReference type="Proteomes" id="UP000501053"/>
    </source>
</evidence>